<dbReference type="SMART" id="SM00448">
    <property type="entry name" value="REC"/>
    <property type="match status" value="1"/>
</dbReference>
<name>A0A7C1FMS2_9CHLR</name>
<evidence type="ECO:0000313" key="4">
    <source>
        <dbReference type="EMBL" id="HDX30598.1"/>
    </source>
</evidence>
<dbReference type="SUPFAM" id="SSF56112">
    <property type="entry name" value="Protein kinase-like (PK-like)"/>
    <property type="match status" value="1"/>
</dbReference>
<dbReference type="PANTHER" id="PTHR44591:SF23">
    <property type="entry name" value="CHEY SUBFAMILY"/>
    <property type="match status" value="1"/>
</dbReference>
<dbReference type="InterPro" id="IPR011009">
    <property type="entry name" value="Kinase-like_dom_sf"/>
</dbReference>
<protein>
    <submittedName>
        <fullName evidence="4">Response regulator</fullName>
    </submittedName>
</protein>
<reference evidence="4" key="1">
    <citation type="journal article" date="2020" name="mSystems">
        <title>Genome- and Community-Level Interaction Insights into Carbon Utilization and Element Cycling Functions of Hydrothermarchaeota in Hydrothermal Sediment.</title>
        <authorList>
            <person name="Zhou Z."/>
            <person name="Liu Y."/>
            <person name="Xu W."/>
            <person name="Pan J."/>
            <person name="Luo Z.H."/>
            <person name="Li M."/>
        </authorList>
    </citation>
    <scope>NUCLEOTIDE SEQUENCE [LARGE SCALE GENOMIC DNA]</scope>
    <source>
        <strain evidence="4">SpSt-289</strain>
    </source>
</reference>
<comment type="caution">
    <text evidence="4">The sequence shown here is derived from an EMBL/GenBank/DDBJ whole genome shotgun (WGS) entry which is preliminary data.</text>
</comment>
<evidence type="ECO:0000259" key="3">
    <source>
        <dbReference type="PROSITE" id="PS50110"/>
    </source>
</evidence>
<organism evidence="4">
    <name type="scientific">Caldilinea aerophila</name>
    <dbReference type="NCBI Taxonomy" id="133453"/>
    <lineage>
        <taxon>Bacteria</taxon>
        <taxon>Bacillati</taxon>
        <taxon>Chloroflexota</taxon>
        <taxon>Caldilineae</taxon>
        <taxon>Caldilineales</taxon>
        <taxon>Caldilineaceae</taxon>
        <taxon>Caldilinea</taxon>
    </lineage>
</organism>
<accession>A0A7C1FMS2</accession>
<dbReference type="SUPFAM" id="SSF52172">
    <property type="entry name" value="CheY-like"/>
    <property type="match status" value="1"/>
</dbReference>
<dbReference type="InterPro" id="IPR001789">
    <property type="entry name" value="Sig_transdc_resp-reg_receiver"/>
</dbReference>
<dbReference type="InterPro" id="IPR050595">
    <property type="entry name" value="Bact_response_regulator"/>
</dbReference>
<proteinExistence type="predicted"/>
<dbReference type="Pfam" id="PF00072">
    <property type="entry name" value="Response_reg"/>
    <property type="match status" value="1"/>
</dbReference>
<sequence length="531" mass="61358">MRNSPRSQATEAVSPPQARILIVDNREQTRRDLRRELEGGGYSVSVAEGAGDVLHRNAIRLARKMRPHVVIVDLRLDDDRDTSDVSGLALLRQLRRQSTSVGLIVYSAYLNPNIDRAIKDCGAEWLDKDAAPEDFREMVEKLAAQACAARRPLRVFWPRRWNKERAEHRLFQKRPLASLLDDLIAQLFKPQHRVWVRPIEGIQTSSPAPVSRGRSLVIKVQIHQGWMQKVVKIALSRRIAREAQAYQRWVRNRLPGQFHTQLETTTLFWDAGASMYSFLGDGELNNLQTFRSFYAKEQDVERLLLPIRFWRDLWMQAFPAKLSPVSRTIREQYDRLLHLSRKLNALRQHPISLASNPELIHLLQRLDARGDSPQGGRLQRVVHGDFHADNLFTDGQHLWLVDFERTGRGPVYADFCELEVDVLTRLLPPSVSRQDFQCLTQSLINFDATDEPPELDPEARKALRFVRALRNLAFESTGGQRYLLDYQWGLFYDALFVAGMRPDHSNLHEQMLQWTRACLYASILYEHLEAP</sequence>
<dbReference type="PANTHER" id="PTHR44591">
    <property type="entry name" value="STRESS RESPONSE REGULATOR PROTEIN 1"/>
    <property type="match status" value="1"/>
</dbReference>
<keyword evidence="1 2" id="KW-0597">Phosphoprotein</keyword>
<feature type="domain" description="Response regulatory" evidence="3">
    <location>
        <begin position="19"/>
        <end position="143"/>
    </location>
</feature>
<dbReference type="Gene3D" id="3.90.1200.10">
    <property type="match status" value="1"/>
</dbReference>
<dbReference type="GO" id="GO:0000160">
    <property type="term" value="P:phosphorelay signal transduction system"/>
    <property type="evidence" value="ECO:0007669"/>
    <property type="project" value="InterPro"/>
</dbReference>
<evidence type="ECO:0000256" key="2">
    <source>
        <dbReference type="PROSITE-ProRule" id="PRU00169"/>
    </source>
</evidence>
<dbReference type="InterPro" id="IPR045544">
    <property type="entry name" value="TCAD9"/>
</dbReference>
<gene>
    <name evidence="4" type="ORF">ENQ20_03795</name>
</gene>
<dbReference type="Pfam" id="PF19974">
    <property type="entry name" value="TCAD9"/>
    <property type="match status" value="1"/>
</dbReference>
<evidence type="ECO:0000256" key="1">
    <source>
        <dbReference type="ARBA" id="ARBA00022553"/>
    </source>
</evidence>
<dbReference type="EMBL" id="DSMG01000043">
    <property type="protein sequence ID" value="HDX30598.1"/>
    <property type="molecule type" value="Genomic_DNA"/>
</dbReference>
<dbReference type="Gene3D" id="3.40.50.2300">
    <property type="match status" value="1"/>
</dbReference>
<dbReference type="PROSITE" id="PS50110">
    <property type="entry name" value="RESPONSE_REGULATORY"/>
    <property type="match status" value="1"/>
</dbReference>
<feature type="modified residue" description="4-aspartylphosphate" evidence="2">
    <location>
        <position position="73"/>
    </location>
</feature>
<dbReference type="AlphaFoldDB" id="A0A7C1FMS2"/>
<dbReference type="InterPro" id="IPR011006">
    <property type="entry name" value="CheY-like_superfamily"/>
</dbReference>